<sequence length="343" mass="39653">MWRDLPGARDDALDVGFRIKERHAIEKLNLFVPARITFNDIEDLSGHLKNDRTLSAVFNETLEVDDFDDNVFAAVNTYNKKVAFHVISIVKTTDICFKYLDDGEGTIIQFRKSLFEKMKHVGDYYIRFRIVLAGPLKDLFVTSFSQEDKFFVSAFYTTDIIEFRLNERRSFPTSLLKSAGQMKWLDLSSVYFILIRDFKAELIRAHTDFHKMRRLENNLWSDYVSSLSKDPPAQMMLYHWRVKKTSERIDDFIALASFRTIKHSLLDYVLGIFLLGMAGNAAEAFLASLITMIADPQATDLKNVGPDWSHLIALFVCIFGATVIFFRSALKKFYWGTVNRDSH</sequence>
<keyword evidence="1" id="KW-0472">Membrane</keyword>
<dbReference type="EMBL" id="BSEC01000001">
    <property type="protein sequence ID" value="GLI91184.1"/>
    <property type="molecule type" value="Genomic_DNA"/>
</dbReference>
<dbReference type="AlphaFoldDB" id="A0A9W6GQL6"/>
<feature type="transmembrane region" description="Helical" evidence="1">
    <location>
        <begin position="310"/>
        <end position="330"/>
    </location>
</feature>
<evidence type="ECO:0000256" key="1">
    <source>
        <dbReference type="SAM" id="Phobius"/>
    </source>
</evidence>
<dbReference type="Proteomes" id="UP001144323">
    <property type="component" value="Unassembled WGS sequence"/>
</dbReference>
<comment type="caution">
    <text evidence="2">The sequence shown here is derived from an EMBL/GenBank/DDBJ whole genome shotgun (WGS) entry which is preliminary data.</text>
</comment>
<organism evidence="2 3">
    <name type="scientific">Methylocystis echinoides</name>
    <dbReference type="NCBI Taxonomy" id="29468"/>
    <lineage>
        <taxon>Bacteria</taxon>
        <taxon>Pseudomonadati</taxon>
        <taxon>Pseudomonadota</taxon>
        <taxon>Alphaproteobacteria</taxon>
        <taxon>Hyphomicrobiales</taxon>
        <taxon>Methylocystaceae</taxon>
        <taxon>Methylocystis</taxon>
    </lineage>
</organism>
<reference evidence="2" key="1">
    <citation type="journal article" date="2023" name="Int. J. Syst. Evol. Microbiol.">
        <title>Methylocystis iwaonis sp. nov., a type II methane-oxidizing bacterium from surface soil of a rice paddy field in Japan, and emended description of the genus Methylocystis (ex Whittenbury et al. 1970) Bowman et al. 1993.</title>
        <authorList>
            <person name="Kaise H."/>
            <person name="Sawadogo J.B."/>
            <person name="Alam M.S."/>
            <person name="Ueno C."/>
            <person name="Dianou D."/>
            <person name="Shinjo R."/>
            <person name="Asakawa S."/>
        </authorList>
    </citation>
    <scope>NUCLEOTIDE SEQUENCE</scope>
    <source>
        <strain evidence="2">LMG27198</strain>
    </source>
</reference>
<keyword evidence="1" id="KW-1133">Transmembrane helix</keyword>
<evidence type="ECO:0000313" key="2">
    <source>
        <dbReference type="EMBL" id="GLI91184.1"/>
    </source>
</evidence>
<protein>
    <submittedName>
        <fullName evidence="2">Uncharacterized protein</fullName>
    </submittedName>
</protein>
<keyword evidence="1" id="KW-0812">Transmembrane</keyword>
<name>A0A9W6GQL6_9HYPH</name>
<evidence type="ECO:0000313" key="3">
    <source>
        <dbReference type="Proteomes" id="UP001144323"/>
    </source>
</evidence>
<feature type="transmembrane region" description="Helical" evidence="1">
    <location>
        <begin position="268"/>
        <end position="290"/>
    </location>
</feature>
<keyword evidence="3" id="KW-1185">Reference proteome</keyword>
<accession>A0A9W6GQL6</accession>
<proteinExistence type="predicted"/>
<gene>
    <name evidence="2" type="ORF">LMG27198_01760</name>
</gene>